<dbReference type="EMBL" id="LT962688">
    <property type="protein sequence ID" value="SOR31367.1"/>
    <property type="molecule type" value="Genomic_DNA"/>
</dbReference>
<sequence>MTANASHKCYPIAFCLQILQIGVSTYKKVNHRRTVLFQTAKEFGSMFFFGFYTGPSIRLVYDRRVKGFN</sequence>
<accession>A0A2N9AVL3</accession>
<dbReference type="AlphaFoldDB" id="A0A2N9AVL3"/>
<dbReference type="Proteomes" id="UP000233769">
    <property type="component" value="Chromosome tk0001"/>
</dbReference>
<reference evidence="2" key="1">
    <citation type="submission" date="2017-10" db="EMBL/GenBank/DDBJ databases">
        <authorList>
            <person name="Regsiter A."/>
            <person name="William W."/>
        </authorList>
    </citation>
    <scope>NUCLEOTIDE SEQUENCE [LARGE SCALE GENOMIC DNA]</scope>
</reference>
<evidence type="ECO:0000313" key="2">
    <source>
        <dbReference type="Proteomes" id="UP000233769"/>
    </source>
</evidence>
<protein>
    <submittedName>
        <fullName evidence="1">Uncharacterized protein</fullName>
    </submittedName>
</protein>
<gene>
    <name evidence="1" type="ORF">TK0001_4782</name>
</gene>
<organism evidence="1 2">
    <name type="scientific">Methylorubrum extorquens</name>
    <name type="common">Methylobacterium dichloromethanicum</name>
    <name type="synonym">Methylobacterium extorquens</name>
    <dbReference type="NCBI Taxonomy" id="408"/>
    <lineage>
        <taxon>Bacteria</taxon>
        <taxon>Pseudomonadati</taxon>
        <taxon>Pseudomonadota</taxon>
        <taxon>Alphaproteobacteria</taxon>
        <taxon>Hyphomicrobiales</taxon>
        <taxon>Methylobacteriaceae</taxon>
        <taxon>Methylorubrum</taxon>
    </lineage>
</organism>
<proteinExistence type="predicted"/>
<name>A0A2N9AVL3_METEX</name>
<evidence type="ECO:0000313" key="1">
    <source>
        <dbReference type="EMBL" id="SOR31367.1"/>
    </source>
</evidence>